<accession>A0A1H8G9V0</accession>
<evidence type="ECO:0000313" key="1">
    <source>
        <dbReference type="EMBL" id="SEN40540.1"/>
    </source>
</evidence>
<reference evidence="2" key="1">
    <citation type="submission" date="2016-10" db="EMBL/GenBank/DDBJ databases">
        <authorList>
            <person name="Varghese N."/>
            <person name="Submissions S."/>
        </authorList>
    </citation>
    <scope>NUCLEOTIDE SEQUENCE [LARGE SCALE GENOMIC DNA]</scope>
    <source>
        <strain evidence="2">B48,IBRC-M 10115,DSM 25386,CECT 8001</strain>
    </source>
</reference>
<gene>
    <name evidence="1" type="ORF">SAMN05192533_112143</name>
</gene>
<sequence length="52" mass="6240">MGIFDFFLSKCEICNRKVKPLRTYINDHGKEIKVCIPCSEYAERRAYKIKRK</sequence>
<name>A0A1H8G9V0_9BACI</name>
<organism evidence="1 2">
    <name type="scientific">Mesobacillus persicus</name>
    <dbReference type="NCBI Taxonomy" id="930146"/>
    <lineage>
        <taxon>Bacteria</taxon>
        <taxon>Bacillati</taxon>
        <taxon>Bacillota</taxon>
        <taxon>Bacilli</taxon>
        <taxon>Bacillales</taxon>
        <taxon>Bacillaceae</taxon>
        <taxon>Mesobacillus</taxon>
    </lineage>
</organism>
<keyword evidence="2" id="KW-1185">Reference proteome</keyword>
<dbReference type="Proteomes" id="UP000198553">
    <property type="component" value="Unassembled WGS sequence"/>
</dbReference>
<proteinExistence type="predicted"/>
<dbReference type="EMBL" id="FOBW01000012">
    <property type="protein sequence ID" value="SEN40540.1"/>
    <property type="molecule type" value="Genomic_DNA"/>
</dbReference>
<protein>
    <submittedName>
        <fullName evidence="1">Uncharacterized protein</fullName>
    </submittedName>
</protein>
<dbReference type="AlphaFoldDB" id="A0A1H8G9V0"/>
<evidence type="ECO:0000313" key="2">
    <source>
        <dbReference type="Proteomes" id="UP000198553"/>
    </source>
</evidence>